<feature type="transmembrane region" description="Helical" evidence="6">
    <location>
        <begin position="20"/>
        <end position="45"/>
    </location>
</feature>
<evidence type="ECO:0000313" key="8">
    <source>
        <dbReference type="EMBL" id="CAH3119131.1"/>
    </source>
</evidence>
<name>A0ABN8NR68_9CNID</name>
<keyword evidence="9" id="KW-1185">Reference proteome</keyword>
<keyword evidence="2" id="KW-1003">Cell membrane</keyword>
<feature type="transmembrane region" description="Helical" evidence="6">
    <location>
        <begin position="540"/>
        <end position="565"/>
    </location>
</feature>
<keyword evidence="3 6" id="KW-0812">Transmembrane</keyword>
<comment type="subcellular location">
    <subcellularLocation>
        <location evidence="1">Cell membrane</location>
        <topology evidence="1">Multi-pass membrane protein</topology>
    </subcellularLocation>
</comment>
<feature type="domain" description="G-protein coupled receptors family 1 profile" evidence="7">
    <location>
        <begin position="37"/>
        <end position="273"/>
    </location>
</feature>
<evidence type="ECO:0000256" key="1">
    <source>
        <dbReference type="ARBA" id="ARBA00004651"/>
    </source>
</evidence>
<feature type="transmembrane region" description="Helical" evidence="6">
    <location>
        <begin position="906"/>
        <end position="925"/>
    </location>
</feature>
<feature type="transmembrane region" description="Helical" evidence="6">
    <location>
        <begin position="224"/>
        <end position="249"/>
    </location>
</feature>
<feature type="transmembrane region" description="Helical" evidence="6">
    <location>
        <begin position="475"/>
        <end position="495"/>
    </location>
</feature>
<keyword evidence="4 6" id="KW-1133">Transmembrane helix</keyword>
<dbReference type="PANTHER" id="PTHR22750">
    <property type="entry name" value="G-PROTEIN COUPLED RECEPTOR"/>
    <property type="match status" value="1"/>
</dbReference>
<reference evidence="8 9" key="1">
    <citation type="submission" date="2022-05" db="EMBL/GenBank/DDBJ databases">
        <authorList>
            <consortium name="Genoscope - CEA"/>
            <person name="William W."/>
        </authorList>
    </citation>
    <scope>NUCLEOTIDE SEQUENCE [LARGE SCALE GENOMIC DNA]</scope>
</reference>
<dbReference type="CDD" id="cd00637">
    <property type="entry name" value="7tm_classA_rhodopsin-like"/>
    <property type="match status" value="3"/>
</dbReference>
<dbReference type="SMART" id="SM01381">
    <property type="entry name" value="7TM_GPCR_Srsx"/>
    <property type="match status" value="1"/>
</dbReference>
<organism evidence="8 9">
    <name type="scientific">Porites lobata</name>
    <dbReference type="NCBI Taxonomy" id="104759"/>
    <lineage>
        <taxon>Eukaryota</taxon>
        <taxon>Metazoa</taxon>
        <taxon>Cnidaria</taxon>
        <taxon>Anthozoa</taxon>
        <taxon>Hexacorallia</taxon>
        <taxon>Scleractinia</taxon>
        <taxon>Fungiina</taxon>
        <taxon>Poritidae</taxon>
        <taxon>Porites</taxon>
    </lineage>
</organism>
<evidence type="ECO:0000256" key="6">
    <source>
        <dbReference type="SAM" id="Phobius"/>
    </source>
</evidence>
<evidence type="ECO:0000259" key="7">
    <source>
        <dbReference type="PROSITE" id="PS50262"/>
    </source>
</evidence>
<keyword evidence="5 6" id="KW-0472">Membrane</keyword>
<dbReference type="EMBL" id="CALNXK010000033">
    <property type="protein sequence ID" value="CAH3119131.1"/>
    <property type="molecule type" value="Genomic_DNA"/>
</dbReference>
<dbReference type="Pfam" id="PF00001">
    <property type="entry name" value="7tm_1"/>
    <property type="match status" value="3"/>
</dbReference>
<comment type="caution">
    <text evidence="8">The sequence shown here is derived from an EMBL/GenBank/DDBJ whole genome shotgun (WGS) entry which is preliminary data.</text>
</comment>
<evidence type="ECO:0000256" key="2">
    <source>
        <dbReference type="ARBA" id="ARBA00022475"/>
    </source>
</evidence>
<feature type="transmembrane region" description="Helical" evidence="6">
    <location>
        <begin position="967"/>
        <end position="992"/>
    </location>
</feature>
<feature type="transmembrane region" description="Helical" evidence="6">
    <location>
        <begin position="998"/>
        <end position="1018"/>
    </location>
</feature>
<feature type="transmembrane region" description="Helical" evidence="6">
    <location>
        <begin position="762"/>
        <end position="788"/>
    </location>
</feature>
<dbReference type="PRINTS" id="PR00237">
    <property type="entry name" value="GPCRRHODOPSN"/>
</dbReference>
<dbReference type="SUPFAM" id="SSF81321">
    <property type="entry name" value="Family A G protein-coupled receptor-like"/>
    <property type="match status" value="3"/>
</dbReference>
<dbReference type="PROSITE" id="PS50262">
    <property type="entry name" value="G_PROTEIN_RECEP_F1_2"/>
    <property type="match status" value="3"/>
</dbReference>
<sequence length="1041" mass="118347">MNLSDKGRNNSDHSRTETIVITNSVLNAPLIIISIVGNALVLLAIFRTPSIHSTSMIMLVSLAFSDLLVGLLAQPLFIADEITSLTTQNPILYRLSAMIGFFVVGVSIGTITAISVDRVLALHYHMRYAIIVTNTRVKYTVGAIWLVMFLSFGFYLWDKYVFHLMAGVFSAVCIIICTVSYAKIYRIVRVHQQLINIQHNAVENENDGNKMQLSRVKKSAMSTFVFYICMLLCYFPGFVLLTLFGTLHVAWKPEWTFSSTLPFMNSAINPFLYCWRLRELREAIRSTFFAFSWTSMLSFRIQLRLKNSPTFDEFNYSQRRLLAQHSVAMLEQCCNHSKQCRTNVATMLQLCVALKPYNLKERILVFVKRDLIHSCFSTIVKGPLNCSNCVWPKDLYGQDVKMYTLSSFVPGGVLPYMGYIGMCRCEGVLIHTNQIFLSILTIKQSYLHDLSHIDNERNSSDNSGAKTIVIINSVLNAPLILISIVGNALVLLAIFRTPSIHSTSMIMLTSLAFSDLLVGLLAQPLFIADEITRLTTQNPILYRLSAMIGFFVTGVSLGTITTISVDRVLALHYHMRYAIIVTNTRVKYTVGAIWLAVFLCLGFYLWNKHVFYLMAGVFSAVCIIICTASYAKIYRIVRVHQQLINIQHNAVENKNAESKMHLSRVKKSAMSTFVLYICILLCYFPVFVLMTLFGTSHVAWKPEWRFSSTLTFMNSAINPFLYCWRLRELREAIVKTTKQLRDIMNFSDNGRNRSDHSRVETIVIINSVLNAPLILISIVGNALVLLAIFRTPSIHSTSMIMLTSLAFSDLLVGLLAQPLFIADEITSLTTQNPILYRLSAMIGFFVTGVSLGTITAISVDRVLALHYHMRYAIIVTNTRVKYTVGAIWLVMFLSLGFYLWEKYVFHLMAGLFSAVCIIICTVSYAKIYRIVRVHQQQINIQHNAVENENAGNKMQLSRVKKSAMSTFIFYICMLFCYFPAFVLLTLFGTLHVTWNREWTFSSTLTFMNSAINPFLYCWRLRELREAIVKTTKQLFHPPNEN</sequence>
<feature type="domain" description="G-protein coupled receptors family 1 profile" evidence="7">
    <location>
        <begin position="780"/>
        <end position="1016"/>
    </location>
</feature>
<dbReference type="InterPro" id="IPR000276">
    <property type="entry name" value="GPCR_Rhodpsn"/>
</dbReference>
<evidence type="ECO:0000256" key="3">
    <source>
        <dbReference type="ARBA" id="ARBA00022692"/>
    </source>
</evidence>
<evidence type="ECO:0000256" key="5">
    <source>
        <dbReference type="ARBA" id="ARBA00023136"/>
    </source>
</evidence>
<gene>
    <name evidence="8" type="ORF">PLOB_00027213</name>
</gene>
<protein>
    <recommendedName>
        <fullName evidence="7">G-protein coupled receptors family 1 profile domain-containing protein</fullName>
    </recommendedName>
</protein>
<dbReference type="Proteomes" id="UP001159405">
    <property type="component" value="Unassembled WGS sequence"/>
</dbReference>
<feature type="transmembrane region" description="Helical" evidence="6">
    <location>
        <begin position="880"/>
        <end position="900"/>
    </location>
</feature>
<feature type="transmembrane region" description="Helical" evidence="6">
    <location>
        <begin position="507"/>
        <end position="528"/>
    </location>
</feature>
<feature type="transmembrane region" description="Helical" evidence="6">
    <location>
        <begin position="834"/>
        <end position="859"/>
    </location>
</feature>
<feature type="domain" description="G-protein coupled receptors family 1 profile" evidence="7">
    <location>
        <begin position="486"/>
        <end position="722"/>
    </location>
</feature>
<dbReference type="InterPro" id="IPR017452">
    <property type="entry name" value="GPCR_Rhodpsn_7TM"/>
</dbReference>
<feature type="transmembrane region" description="Helical" evidence="6">
    <location>
        <begin position="612"/>
        <end position="631"/>
    </location>
</feature>
<feature type="transmembrane region" description="Helical" evidence="6">
    <location>
        <begin position="57"/>
        <end position="79"/>
    </location>
</feature>
<accession>A0ABN8NR68</accession>
<dbReference type="Gene3D" id="1.20.1070.10">
    <property type="entry name" value="Rhodopsin 7-helix transmembrane proteins"/>
    <property type="match status" value="3"/>
</dbReference>
<feature type="transmembrane region" description="Helical" evidence="6">
    <location>
        <begin position="137"/>
        <end position="157"/>
    </location>
</feature>
<feature type="transmembrane region" description="Helical" evidence="6">
    <location>
        <begin position="91"/>
        <end position="116"/>
    </location>
</feature>
<evidence type="ECO:0000313" key="9">
    <source>
        <dbReference type="Proteomes" id="UP001159405"/>
    </source>
</evidence>
<feature type="transmembrane region" description="Helical" evidence="6">
    <location>
        <begin position="800"/>
        <end position="822"/>
    </location>
</feature>
<feature type="transmembrane region" description="Helical" evidence="6">
    <location>
        <begin position="255"/>
        <end position="275"/>
    </location>
</feature>
<evidence type="ECO:0000256" key="4">
    <source>
        <dbReference type="ARBA" id="ARBA00022989"/>
    </source>
</evidence>
<proteinExistence type="predicted"/>
<feature type="transmembrane region" description="Helical" evidence="6">
    <location>
        <begin position="163"/>
        <end position="182"/>
    </location>
</feature>
<feature type="transmembrane region" description="Helical" evidence="6">
    <location>
        <begin position="673"/>
        <end position="700"/>
    </location>
</feature>